<feature type="domain" description="Mce/MlaD" evidence="1">
    <location>
        <begin position="39"/>
        <end position="116"/>
    </location>
</feature>
<dbReference type="EMBL" id="JADHEI010000050">
    <property type="protein sequence ID" value="MBF2735760.1"/>
    <property type="molecule type" value="Genomic_DNA"/>
</dbReference>
<accession>A0A930Y1W2</accession>
<dbReference type="Pfam" id="PF02470">
    <property type="entry name" value="MlaD"/>
    <property type="match status" value="1"/>
</dbReference>
<dbReference type="PANTHER" id="PTHR33371:SF4">
    <property type="entry name" value="INTERMEMBRANE PHOSPHOLIPID TRANSPORT SYSTEM BINDING PROTEIN MLAD"/>
    <property type="match status" value="1"/>
</dbReference>
<reference evidence="2" key="1">
    <citation type="submission" date="2020-10" db="EMBL/GenBank/DDBJ databases">
        <title>An improved Amphimedon queenslandica hologenome assembly reveals how three proteobacterial symbionts can extend the metabolic phenotypic of their marine sponge host.</title>
        <authorList>
            <person name="Degnan B."/>
            <person name="Degnan S."/>
            <person name="Xiang X."/>
        </authorList>
    </citation>
    <scope>NUCLEOTIDE SEQUENCE</scope>
    <source>
        <strain evidence="2">AqS2</strain>
    </source>
</reference>
<comment type="caution">
    <text evidence="2">The sequence shown here is derived from an EMBL/GenBank/DDBJ whole genome shotgun (WGS) entry which is preliminary data.</text>
</comment>
<dbReference type="InterPro" id="IPR052336">
    <property type="entry name" value="MlaD_Phospholipid_Transporter"/>
</dbReference>
<gene>
    <name evidence="2" type="ORF">ISN26_06795</name>
</gene>
<keyword evidence="3" id="KW-1185">Reference proteome</keyword>
<dbReference type="AlphaFoldDB" id="A0A930Y1W2"/>
<dbReference type="PANTHER" id="PTHR33371">
    <property type="entry name" value="INTERMEMBRANE PHOSPHOLIPID TRANSPORT SYSTEM BINDING PROTEIN MLAD-RELATED"/>
    <property type="match status" value="1"/>
</dbReference>
<name>A0A930Y1W2_9GAMM</name>
<dbReference type="Proteomes" id="UP000604381">
    <property type="component" value="Unassembled WGS sequence"/>
</dbReference>
<protein>
    <submittedName>
        <fullName evidence="2">Outer membrane lipid asymmetry maintenance protein MlaD</fullName>
    </submittedName>
</protein>
<sequence>MDRQQIDLGAGLLLLIAIVSLAFIALRAANFDALGGASTYSLAVSFENIGNLKAQSPVKSSGIIVGRIAALSLDQENFEAIAHVDIDQRYSFPDDSTFAIVSTNLLGEQYINIVAGGSETALADGDRALGNSALILEDLIGKFIFDKAAE</sequence>
<proteinExistence type="predicted"/>
<organism evidence="2 3">
    <name type="scientific">Candidatus Amphirhobacter heronislandensis</name>
    <dbReference type="NCBI Taxonomy" id="1732024"/>
    <lineage>
        <taxon>Bacteria</taxon>
        <taxon>Pseudomonadati</taxon>
        <taxon>Pseudomonadota</taxon>
        <taxon>Gammaproteobacteria</taxon>
        <taxon>Candidatus Tethybacterales</taxon>
        <taxon>Candidatus Tethybacteraceae</taxon>
        <taxon>Candidatus Amphirhobacter</taxon>
    </lineage>
</organism>
<evidence type="ECO:0000259" key="1">
    <source>
        <dbReference type="Pfam" id="PF02470"/>
    </source>
</evidence>
<evidence type="ECO:0000313" key="2">
    <source>
        <dbReference type="EMBL" id="MBF2735760.1"/>
    </source>
</evidence>
<dbReference type="GO" id="GO:0005548">
    <property type="term" value="F:phospholipid transporter activity"/>
    <property type="evidence" value="ECO:0007669"/>
    <property type="project" value="TreeGrafter"/>
</dbReference>
<dbReference type="GO" id="GO:0005543">
    <property type="term" value="F:phospholipid binding"/>
    <property type="evidence" value="ECO:0007669"/>
    <property type="project" value="TreeGrafter"/>
</dbReference>
<dbReference type="InterPro" id="IPR003399">
    <property type="entry name" value="Mce/MlaD"/>
</dbReference>
<evidence type="ECO:0000313" key="3">
    <source>
        <dbReference type="Proteomes" id="UP000604381"/>
    </source>
</evidence>